<dbReference type="EMBL" id="JACBZP010000001">
    <property type="protein sequence ID" value="NYI68807.1"/>
    <property type="molecule type" value="Genomic_DNA"/>
</dbReference>
<dbReference type="PANTHER" id="PTHR43214:SF43">
    <property type="entry name" value="TWO-COMPONENT RESPONSE REGULATOR"/>
    <property type="match status" value="1"/>
</dbReference>
<dbReference type="SMART" id="SM00448">
    <property type="entry name" value="REC"/>
    <property type="match status" value="1"/>
</dbReference>
<dbReference type="Pfam" id="PF00196">
    <property type="entry name" value="GerE"/>
    <property type="match status" value="1"/>
</dbReference>
<keyword evidence="1" id="KW-0597">Phosphoprotein</keyword>
<accession>A0A7Z0D4N2</accession>
<dbReference type="Gene3D" id="3.40.50.2300">
    <property type="match status" value="1"/>
</dbReference>
<dbReference type="Pfam" id="PF00072">
    <property type="entry name" value="Response_reg"/>
    <property type="match status" value="1"/>
</dbReference>
<evidence type="ECO:0000259" key="5">
    <source>
        <dbReference type="PROSITE" id="PS50110"/>
    </source>
</evidence>
<protein>
    <submittedName>
        <fullName evidence="6">NarL family two-component system response regulator LiaR</fullName>
    </submittedName>
</protein>
<dbReference type="GO" id="GO:0003677">
    <property type="term" value="F:DNA binding"/>
    <property type="evidence" value="ECO:0007669"/>
    <property type="project" value="UniProtKB-KW"/>
</dbReference>
<dbReference type="GO" id="GO:0000160">
    <property type="term" value="P:phosphorelay signal transduction system"/>
    <property type="evidence" value="ECO:0007669"/>
    <property type="project" value="InterPro"/>
</dbReference>
<dbReference type="Proteomes" id="UP000539111">
    <property type="component" value="Unassembled WGS sequence"/>
</dbReference>
<name>A0A7Z0D4N2_9MICO</name>
<dbReference type="SMART" id="SM00421">
    <property type="entry name" value="HTH_LUXR"/>
    <property type="match status" value="1"/>
</dbReference>
<evidence type="ECO:0000313" key="7">
    <source>
        <dbReference type="Proteomes" id="UP000539111"/>
    </source>
</evidence>
<evidence type="ECO:0000256" key="2">
    <source>
        <dbReference type="ARBA" id="ARBA00023125"/>
    </source>
</evidence>
<dbReference type="RefSeq" id="WP_179429099.1">
    <property type="nucleotide sequence ID" value="NZ_JACBZP010000001.1"/>
</dbReference>
<evidence type="ECO:0000256" key="1">
    <source>
        <dbReference type="ARBA" id="ARBA00022553"/>
    </source>
</evidence>
<dbReference type="InterPro" id="IPR016032">
    <property type="entry name" value="Sig_transdc_resp-reg_C-effctor"/>
</dbReference>
<evidence type="ECO:0000259" key="4">
    <source>
        <dbReference type="PROSITE" id="PS50043"/>
    </source>
</evidence>
<dbReference type="PRINTS" id="PR00038">
    <property type="entry name" value="HTHLUXR"/>
</dbReference>
<dbReference type="PROSITE" id="PS50043">
    <property type="entry name" value="HTH_LUXR_2"/>
    <property type="match status" value="1"/>
</dbReference>
<dbReference type="InterPro" id="IPR039420">
    <property type="entry name" value="WalR-like"/>
</dbReference>
<comment type="caution">
    <text evidence="6">The sequence shown here is derived from an EMBL/GenBank/DDBJ whole genome shotgun (WGS) entry which is preliminary data.</text>
</comment>
<dbReference type="GO" id="GO:0006355">
    <property type="term" value="P:regulation of DNA-templated transcription"/>
    <property type="evidence" value="ECO:0007669"/>
    <property type="project" value="InterPro"/>
</dbReference>
<dbReference type="InterPro" id="IPR058245">
    <property type="entry name" value="NreC/VraR/RcsB-like_REC"/>
</dbReference>
<proteinExistence type="predicted"/>
<dbReference type="CDD" id="cd17535">
    <property type="entry name" value="REC_NarL-like"/>
    <property type="match status" value="1"/>
</dbReference>
<reference evidence="6 7" key="1">
    <citation type="submission" date="2020-07" db="EMBL/GenBank/DDBJ databases">
        <title>Sequencing the genomes of 1000 actinobacteria strains.</title>
        <authorList>
            <person name="Klenk H.-P."/>
        </authorList>
    </citation>
    <scope>NUCLEOTIDE SEQUENCE [LARGE SCALE GENOMIC DNA]</scope>
    <source>
        <strain evidence="6 7">DSM 26341</strain>
    </source>
</reference>
<dbReference type="SUPFAM" id="SSF46894">
    <property type="entry name" value="C-terminal effector domain of the bipartite response regulators"/>
    <property type="match status" value="1"/>
</dbReference>
<sequence>MGDALIRIMIVEDHPIVRLGLATVVDAQVDLGVVAEAERSEEALLAVARAEPSLVILPLRLGGEPEGLELCREIKSLDRVPHVLMYTSFTAPDDAGLAFLSGADSFITKDQPTASLLETIRSTATGRRVWSTKEDTVRDARSLSKRMNESLLTSREREVLGFMLQRYTNAEIARELFIGLPTVKTHVSNVLQKLGIDSRMELFGQRLTVRQNR</sequence>
<gene>
    <name evidence="6" type="ORF">BJY26_003113</name>
</gene>
<dbReference type="InterPro" id="IPR001789">
    <property type="entry name" value="Sig_transdc_resp-reg_receiver"/>
</dbReference>
<feature type="domain" description="Response regulatory" evidence="5">
    <location>
        <begin position="7"/>
        <end position="124"/>
    </location>
</feature>
<dbReference type="AlphaFoldDB" id="A0A7Z0D4N2"/>
<keyword evidence="7" id="KW-1185">Reference proteome</keyword>
<comment type="caution">
    <text evidence="3">Lacks conserved residue(s) required for the propagation of feature annotation.</text>
</comment>
<dbReference type="PANTHER" id="PTHR43214">
    <property type="entry name" value="TWO-COMPONENT RESPONSE REGULATOR"/>
    <property type="match status" value="1"/>
</dbReference>
<dbReference type="InterPro" id="IPR011006">
    <property type="entry name" value="CheY-like_superfamily"/>
</dbReference>
<organism evidence="6 7">
    <name type="scientific">Spelaeicoccus albus</name>
    <dbReference type="NCBI Taxonomy" id="1280376"/>
    <lineage>
        <taxon>Bacteria</taxon>
        <taxon>Bacillati</taxon>
        <taxon>Actinomycetota</taxon>
        <taxon>Actinomycetes</taxon>
        <taxon>Micrococcales</taxon>
        <taxon>Brevibacteriaceae</taxon>
        <taxon>Spelaeicoccus</taxon>
    </lineage>
</organism>
<dbReference type="PROSITE" id="PS50110">
    <property type="entry name" value="RESPONSE_REGULATORY"/>
    <property type="match status" value="1"/>
</dbReference>
<evidence type="ECO:0000256" key="3">
    <source>
        <dbReference type="PROSITE-ProRule" id="PRU00169"/>
    </source>
</evidence>
<dbReference type="CDD" id="cd06170">
    <property type="entry name" value="LuxR_C_like"/>
    <property type="match status" value="1"/>
</dbReference>
<keyword evidence="2" id="KW-0238">DNA-binding</keyword>
<dbReference type="InterPro" id="IPR000792">
    <property type="entry name" value="Tscrpt_reg_LuxR_C"/>
</dbReference>
<feature type="domain" description="HTH luxR-type" evidence="4">
    <location>
        <begin position="145"/>
        <end position="212"/>
    </location>
</feature>
<dbReference type="SUPFAM" id="SSF52172">
    <property type="entry name" value="CheY-like"/>
    <property type="match status" value="1"/>
</dbReference>
<evidence type="ECO:0000313" key="6">
    <source>
        <dbReference type="EMBL" id="NYI68807.1"/>
    </source>
</evidence>